<organism evidence="2 3">
    <name type="scientific">Triticum turgidum subsp. durum</name>
    <name type="common">Durum wheat</name>
    <name type="synonym">Triticum durum</name>
    <dbReference type="NCBI Taxonomy" id="4567"/>
    <lineage>
        <taxon>Eukaryota</taxon>
        <taxon>Viridiplantae</taxon>
        <taxon>Streptophyta</taxon>
        <taxon>Embryophyta</taxon>
        <taxon>Tracheophyta</taxon>
        <taxon>Spermatophyta</taxon>
        <taxon>Magnoliopsida</taxon>
        <taxon>Liliopsida</taxon>
        <taxon>Poales</taxon>
        <taxon>Poaceae</taxon>
        <taxon>BOP clade</taxon>
        <taxon>Pooideae</taxon>
        <taxon>Triticodae</taxon>
        <taxon>Triticeae</taxon>
        <taxon>Triticinae</taxon>
        <taxon>Triticum</taxon>
    </lineage>
</organism>
<name>A0A9R0XVF2_TRITD</name>
<evidence type="ECO:0000313" key="3">
    <source>
        <dbReference type="Proteomes" id="UP000324705"/>
    </source>
</evidence>
<dbReference type="EMBL" id="LT934121">
    <property type="protein sequence ID" value="VAI43786.1"/>
    <property type="molecule type" value="Genomic_DNA"/>
</dbReference>
<accession>A0A9R0XVF2</accession>
<dbReference type="Gramene" id="TRITD6Av1G037870.2">
    <property type="protein sequence ID" value="TRITD6Av1G037870.2"/>
    <property type="gene ID" value="TRITD6Av1G037870"/>
</dbReference>
<keyword evidence="3" id="KW-1185">Reference proteome</keyword>
<protein>
    <submittedName>
        <fullName evidence="2">Uncharacterized protein</fullName>
    </submittedName>
</protein>
<evidence type="ECO:0000313" key="2">
    <source>
        <dbReference type="EMBL" id="VAI43786.1"/>
    </source>
</evidence>
<sequence length="104" mass="11521">MAAAAAAATTAAGDGELESLLRNFHRFSQQAADEAAIKQLKLDLGAHKAHIDMLVRILKMKHAEQQRDSVSVQHVESLKQKVMKLRKENESLKRRLASSELDCS</sequence>
<gene>
    <name evidence="2" type="ORF">TRITD_6Av1G037870</name>
</gene>
<dbReference type="Proteomes" id="UP000324705">
    <property type="component" value="Chromosome 6A"/>
</dbReference>
<keyword evidence="1" id="KW-0175">Coiled coil</keyword>
<feature type="coiled-coil region" evidence="1">
    <location>
        <begin position="75"/>
        <end position="102"/>
    </location>
</feature>
<reference evidence="2 3" key="1">
    <citation type="submission" date="2017-09" db="EMBL/GenBank/DDBJ databases">
        <authorList>
            <consortium name="International Durum Wheat Genome Sequencing Consortium (IDWGSC)"/>
            <person name="Milanesi L."/>
        </authorList>
    </citation>
    <scope>NUCLEOTIDE SEQUENCE [LARGE SCALE GENOMIC DNA]</scope>
    <source>
        <strain evidence="3">cv. Svevo</strain>
    </source>
</reference>
<proteinExistence type="predicted"/>
<evidence type="ECO:0000256" key="1">
    <source>
        <dbReference type="SAM" id="Coils"/>
    </source>
</evidence>
<dbReference type="AlphaFoldDB" id="A0A9R0XVF2"/>